<feature type="region of interest" description="Disordered" evidence="1">
    <location>
        <begin position="1"/>
        <end position="41"/>
    </location>
</feature>
<feature type="compositionally biased region" description="Basic and acidic residues" evidence="1">
    <location>
        <begin position="31"/>
        <end position="41"/>
    </location>
</feature>
<sequence>MIAGVEKQPAKNKDKNKGNNKKVILSIITLKRPDKRPPLGR</sequence>
<proteinExistence type="predicted"/>
<dbReference type="AlphaFoldDB" id="A0A1W1E6G7"/>
<dbReference type="EMBL" id="FPIA01000163">
    <property type="protein sequence ID" value="SFV89510.1"/>
    <property type="molecule type" value="Genomic_DNA"/>
</dbReference>
<feature type="compositionally biased region" description="Basic and acidic residues" evidence="1">
    <location>
        <begin position="8"/>
        <end position="17"/>
    </location>
</feature>
<evidence type="ECO:0000256" key="1">
    <source>
        <dbReference type="SAM" id="MobiDB-lite"/>
    </source>
</evidence>
<protein>
    <submittedName>
        <fullName evidence="2">Uncharacterized protein</fullName>
    </submittedName>
</protein>
<accession>A0A1W1E6G7</accession>
<reference evidence="2" key="1">
    <citation type="submission" date="2016-10" db="EMBL/GenBank/DDBJ databases">
        <authorList>
            <person name="de Groot N.N."/>
        </authorList>
    </citation>
    <scope>NUCLEOTIDE SEQUENCE</scope>
</reference>
<evidence type="ECO:0000313" key="2">
    <source>
        <dbReference type="EMBL" id="SFV89510.1"/>
    </source>
</evidence>
<name>A0A1W1E6G7_9ZZZZ</name>
<gene>
    <name evidence="2" type="ORF">MNB_SUP05-SYMBIONT-7-114</name>
</gene>
<organism evidence="2">
    <name type="scientific">hydrothermal vent metagenome</name>
    <dbReference type="NCBI Taxonomy" id="652676"/>
    <lineage>
        <taxon>unclassified sequences</taxon>
        <taxon>metagenomes</taxon>
        <taxon>ecological metagenomes</taxon>
    </lineage>
</organism>